<feature type="compositionally biased region" description="Polar residues" evidence="4">
    <location>
        <begin position="491"/>
        <end position="503"/>
    </location>
</feature>
<dbReference type="CDD" id="cd03357">
    <property type="entry name" value="LbH_MAT_GAT"/>
    <property type="match status" value="1"/>
</dbReference>
<dbReference type="InterPro" id="IPR018357">
    <property type="entry name" value="Hexapep_transf_CS"/>
</dbReference>
<feature type="region of interest" description="Disordered" evidence="4">
    <location>
        <begin position="259"/>
        <end position="291"/>
    </location>
</feature>
<protein>
    <recommendedName>
        <fullName evidence="5">RRM domain-containing protein</fullName>
    </recommendedName>
</protein>
<dbReference type="SUPFAM" id="SSF54928">
    <property type="entry name" value="RNA-binding domain, RBD"/>
    <property type="match status" value="1"/>
</dbReference>
<comment type="similarity">
    <text evidence="1">Belongs to the transferase hexapeptide repeat family.</text>
</comment>
<feature type="region of interest" description="Disordered" evidence="4">
    <location>
        <begin position="218"/>
        <end position="244"/>
    </location>
</feature>
<dbReference type="PROSITE" id="PS50102">
    <property type="entry name" value="RRM"/>
    <property type="match status" value="1"/>
</dbReference>
<dbReference type="Proteomes" id="UP000765509">
    <property type="component" value="Unassembled WGS sequence"/>
</dbReference>
<name>A0A9Q3E452_9BASI</name>
<dbReference type="AlphaFoldDB" id="A0A9Q3E452"/>
<evidence type="ECO:0000313" key="6">
    <source>
        <dbReference type="EMBL" id="MBW0515581.1"/>
    </source>
</evidence>
<dbReference type="Pfam" id="PF00076">
    <property type="entry name" value="RRM_1"/>
    <property type="match status" value="1"/>
</dbReference>
<dbReference type="PROSITE" id="PS00101">
    <property type="entry name" value="HEXAPEP_TRANSFERASES"/>
    <property type="match status" value="1"/>
</dbReference>
<dbReference type="CDD" id="cd00590">
    <property type="entry name" value="RRM_SF"/>
    <property type="match status" value="1"/>
</dbReference>
<dbReference type="PANTHER" id="PTHR23416">
    <property type="entry name" value="SIALIC ACID SYNTHASE-RELATED"/>
    <property type="match status" value="1"/>
</dbReference>
<gene>
    <name evidence="6" type="ORF">O181_055296</name>
</gene>
<dbReference type="OrthoDB" id="25818at2759"/>
<dbReference type="Pfam" id="PF12464">
    <property type="entry name" value="Mac"/>
    <property type="match status" value="1"/>
</dbReference>
<evidence type="ECO:0000313" key="7">
    <source>
        <dbReference type="Proteomes" id="UP000765509"/>
    </source>
</evidence>
<dbReference type="SMART" id="SM01266">
    <property type="entry name" value="Mac"/>
    <property type="match status" value="1"/>
</dbReference>
<dbReference type="InterPro" id="IPR051159">
    <property type="entry name" value="Hexapeptide_acetyltransf"/>
</dbReference>
<dbReference type="InterPro" id="IPR012677">
    <property type="entry name" value="Nucleotide-bd_a/b_plait_sf"/>
</dbReference>
<dbReference type="EMBL" id="AVOT02024713">
    <property type="protein sequence ID" value="MBW0515581.1"/>
    <property type="molecule type" value="Genomic_DNA"/>
</dbReference>
<accession>A0A9Q3E452</accession>
<keyword evidence="2" id="KW-0808">Transferase</keyword>
<feature type="domain" description="RRM" evidence="5">
    <location>
        <begin position="298"/>
        <end position="378"/>
    </location>
</feature>
<feature type="compositionally biased region" description="Basic residues" evidence="4">
    <location>
        <begin position="536"/>
        <end position="553"/>
    </location>
</feature>
<dbReference type="SUPFAM" id="SSF51161">
    <property type="entry name" value="Trimeric LpxA-like enzymes"/>
    <property type="match status" value="1"/>
</dbReference>
<proteinExistence type="inferred from homology"/>
<feature type="compositionally biased region" description="Polar residues" evidence="4">
    <location>
        <begin position="262"/>
        <end position="274"/>
    </location>
</feature>
<dbReference type="Gene3D" id="3.30.70.330">
    <property type="match status" value="1"/>
</dbReference>
<dbReference type="PANTHER" id="PTHR23416:SF23">
    <property type="entry name" value="ACETYLTRANSFERASE C18B11.09C-RELATED"/>
    <property type="match status" value="1"/>
</dbReference>
<evidence type="ECO:0000256" key="1">
    <source>
        <dbReference type="ARBA" id="ARBA00007274"/>
    </source>
</evidence>
<dbReference type="InterPro" id="IPR011004">
    <property type="entry name" value="Trimer_LpxA-like_sf"/>
</dbReference>
<dbReference type="InterPro" id="IPR024688">
    <property type="entry name" value="Mac_dom"/>
</dbReference>
<dbReference type="SMART" id="SM00360">
    <property type="entry name" value="RRM"/>
    <property type="match status" value="1"/>
</dbReference>
<dbReference type="GO" id="GO:0016407">
    <property type="term" value="F:acetyltransferase activity"/>
    <property type="evidence" value="ECO:0007669"/>
    <property type="project" value="InterPro"/>
</dbReference>
<dbReference type="GO" id="GO:0003723">
    <property type="term" value="F:RNA binding"/>
    <property type="evidence" value="ECO:0007669"/>
    <property type="project" value="UniProtKB-UniRule"/>
</dbReference>
<evidence type="ECO:0000259" key="5">
    <source>
        <dbReference type="PROSITE" id="PS50102"/>
    </source>
</evidence>
<evidence type="ECO:0000256" key="3">
    <source>
        <dbReference type="PROSITE-ProRule" id="PRU00176"/>
    </source>
</evidence>
<dbReference type="Gene3D" id="2.160.10.10">
    <property type="entry name" value="Hexapeptide repeat proteins"/>
    <property type="match status" value="1"/>
</dbReference>
<keyword evidence="3" id="KW-0694">RNA-binding</keyword>
<organism evidence="6 7">
    <name type="scientific">Austropuccinia psidii MF-1</name>
    <dbReference type="NCBI Taxonomy" id="1389203"/>
    <lineage>
        <taxon>Eukaryota</taxon>
        <taxon>Fungi</taxon>
        <taxon>Dikarya</taxon>
        <taxon>Basidiomycota</taxon>
        <taxon>Pucciniomycotina</taxon>
        <taxon>Pucciniomycetes</taxon>
        <taxon>Pucciniales</taxon>
        <taxon>Sphaerophragmiaceae</taxon>
        <taxon>Austropuccinia</taxon>
    </lineage>
</organism>
<feature type="compositionally biased region" description="Polar residues" evidence="4">
    <location>
        <begin position="222"/>
        <end position="244"/>
    </location>
</feature>
<evidence type="ECO:0000256" key="4">
    <source>
        <dbReference type="SAM" id="MobiDB-lite"/>
    </source>
</evidence>
<reference evidence="6" key="1">
    <citation type="submission" date="2021-03" db="EMBL/GenBank/DDBJ databases">
        <title>Draft genome sequence of rust myrtle Austropuccinia psidii MF-1, a brazilian biotype.</title>
        <authorList>
            <person name="Quecine M.C."/>
            <person name="Pachon D.M.R."/>
            <person name="Bonatelli M.L."/>
            <person name="Correr F.H."/>
            <person name="Franceschini L.M."/>
            <person name="Leite T.F."/>
            <person name="Margarido G.R.A."/>
            <person name="Almeida C.A."/>
            <person name="Ferrarezi J.A."/>
            <person name="Labate C.A."/>
        </authorList>
    </citation>
    <scope>NUCLEOTIDE SEQUENCE</scope>
    <source>
        <strain evidence="6">MF-1</strain>
    </source>
</reference>
<dbReference type="InterPro" id="IPR035979">
    <property type="entry name" value="RBD_domain_sf"/>
</dbReference>
<sequence length="575" mass="63969">MSYNYSNSRNNLTNSLSERDKMLSGRPYLATLDPQLVKDRLRVRPLIQKYNSYPWPTNEADDPEPDYFGPDDRRLVLAELFGLQLDDIKHKPIEIEPPFYCDYGHNIIFKGPFYTNFNCHILDCAMVTLGSRVMFGPNVHIYAATHGTDIQERQKGLERAYPVTVGDDVWVGGGAIIVGPCNIGNGTTVAAGALVKGDIPANVVIAGVPGRIVKHLTPVKPENSNSKFDADHSASNPKASHLTRSSAFNATTSYKAKLPLPLQQSAKHPTPRTSNPEEEVGQGYSASKESEATIDPTTECFLANIPPRLSHLTLQTALSIYGEVQSLTMDRNRRLGFVRFDSAQAAEEAVEAGRGPDGLTIIVDNETKEKMVVGIERRRVNEGSRTFNPDLVTSTRCMIRRVPNTVNFDELRNLIEERAGRLVNWDVQDFASPDPTKPTTDKFIALEFEQLCGSREAVRLSQSADNGTEGGLEVPGADGLKVRIEARKQYSPPQLNNNRSNYRGSYHHHPSTQRGSFGYHSRGGAPSRFGATGYNHHNHYQSHQNHYHHHHSKPFNGSLTKWKPRRGSPFFGSQE</sequence>
<evidence type="ECO:0000256" key="2">
    <source>
        <dbReference type="ARBA" id="ARBA00022679"/>
    </source>
</evidence>
<feature type="region of interest" description="Disordered" evidence="4">
    <location>
        <begin position="459"/>
        <end position="575"/>
    </location>
</feature>
<keyword evidence="7" id="KW-1185">Reference proteome</keyword>
<comment type="caution">
    <text evidence="6">The sequence shown here is derived from an EMBL/GenBank/DDBJ whole genome shotgun (WGS) entry which is preliminary data.</text>
</comment>
<dbReference type="GO" id="GO:0008374">
    <property type="term" value="F:O-acyltransferase activity"/>
    <property type="evidence" value="ECO:0007669"/>
    <property type="project" value="TreeGrafter"/>
</dbReference>
<dbReference type="InterPro" id="IPR000504">
    <property type="entry name" value="RRM_dom"/>
</dbReference>